<dbReference type="Proteomes" id="UP000789508">
    <property type="component" value="Unassembled WGS sequence"/>
</dbReference>
<dbReference type="PROSITE" id="PS51186">
    <property type="entry name" value="GNAT"/>
    <property type="match status" value="1"/>
</dbReference>
<evidence type="ECO:0000256" key="12">
    <source>
        <dbReference type="SAM" id="MobiDB-lite"/>
    </source>
</evidence>
<evidence type="ECO:0000256" key="7">
    <source>
        <dbReference type="ARBA" id="ARBA00022679"/>
    </source>
</evidence>
<comment type="catalytic activity">
    <reaction evidence="10">
        <text>N-terminal L-seryl-[histone H2A] + acetyl-CoA = N-terminal N(alpha)-acetyl-L-seryl-[histone H2A] + CoA + H(+)</text>
        <dbReference type="Rhea" id="RHEA:50600"/>
        <dbReference type="Rhea" id="RHEA-COMP:12742"/>
        <dbReference type="Rhea" id="RHEA-COMP:12744"/>
        <dbReference type="ChEBI" id="CHEBI:15378"/>
        <dbReference type="ChEBI" id="CHEBI:57287"/>
        <dbReference type="ChEBI" id="CHEBI:57288"/>
        <dbReference type="ChEBI" id="CHEBI:64738"/>
        <dbReference type="ChEBI" id="CHEBI:83690"/>
        <dbReference type="EC" id="2.3.1.257"/>
    </reaction>
</comment>
<dbReference type="InterPro" id="IPR039949">
    <property type="entry name" value="NAA40"/>
</dbReference>
<evidence type="ECO:0000313" key="15">
    <source>
        <dbReference type="Proteomes" id="UP000789508"/>
    </source>
</evidence>
<evidence type="ECO:0000256" key="5">
    <source>
        <dbReference type="ARBA" id="ARBA00015043"/>
    </source>
</evidence>
<evidence type="ECO:0000256" key="4">
    <source>
        <dbReference type="ARBA" id="ARBA00012950"/>
    </source>
</evidence>
<proteinExistence type="inferred from homology"/>
<dbReference type="EMBL" id="CAJVPS010000015">
    <property type="protein sequence ID" value="CAG8440755.1"/>
    <property type="molecule type" value="Genomic_DNA"/>
</dbReference>
<evidence type="ECO:0000256" key="3">
    <source>
        <dbReference type="ARBA" id="ARBA00008870"/>
    </source>
</evidence>
<reference evidence="14" key="1">
    <citation type="submission" date="2021-06" db="EMBL/GenBank/DDBJ databases">
        <authorList>
            <person name="Kallberg Y."/>
            <person name="Tangrot J."/>
            <person name="Rosling A."/>
        </authorList>
    </citation>
    <scope>NUCLEOTIDE SEQUENCE</scope>
    <source>
        <strain evidence="14">FL130A</strain>
    </source>
</reference>
<evidence type="ECO:0000259" key="13">
    <source>
        <dbReference type="PROSITE" id="PS51186"/>
    </source>
</evidence>
<dbReference type="GO" id="GO:0005634">
    <property type="term" value="C:nucleus"/>
    <property type="evidence" value="ECO:0007669"/>
    <property type="project" value="UniProtKB-SubCell"/>
</dbReference>
<evidence type="ECO:0000256" key="10">
    <source>
        <dbReference type="ARBA" id="ARBA00047821"/>
    </source>
</evidence>
<evidence type="ECO:0000313" key="14">
    <source>
        <dbReference type="EMBL" id="CAG8440755.1"/>
    </source>
</evidence>
<dbReference type="InterPro" id="IPR016181">
    <property type="entry name" value="Acyl_CoA_acyltransferase"/>
</dbReference>
<dbReference type="GO" id="GO:0010485">
    <property type="term" value="F:histone H4 acetyltransferase activity"/>
    <property type="evidence" value="ECO:0007669"/>
    <property type="project" value="InterPro"/>
</dbReference>
<dbReference type="GO" id="GO:0043998">
    <property type="term" value="F:histone H2A acetyltransferase activity"/>
    <property type="evidence" value="ECO:0007669"/>
    <property type="project" value="InterPro"/>
</dbReference>
<dbReference type="GO" id="GO:1990189">
    <property type="term" value="F:protein N-terminal-serine acetyltransferase activity"/>
    <property type="evidence" value="ECO:0007669"/>
    <property type="project" value="UniProtKB-EC"/>
</dbReference>
<dbReference type="GO" id="GO:0005737">
    <property type="term" value="C:cytoplasm"/>
    <property type="evidence" value="ECO:0007669"/>
    <property type="project" value="UniProtKB-SubCell"/>
</dbReference>
<gene>
    <name evidence="14" type="ORF">ALEPTO_LOCUS288</name>
</gene>
<protein>
    <recommendedName>
        <fullName evidence="5">N-alpha-acetyltransferase 40</fullName>
        <ecNumber evidence="4">2.3.1.257</ecNumber>
    </recommendedName>
</protein>
<comment type="similarity">
    <text evidence="3">Belongs to the acetyltransferase family. NAA40 subfamily.</text>
</comment>
<dbReference type="InterPro" id="IPR000182">
    <property type="entry name" value="GNAT_dom"/>
</dbReference>
<dbReference type="EC" id="2.3.1.257" evidence="4"/>
<keyword evidence="6" id="KW-0963">Cytoplasm</keyword>
<dbReference type="Pfam" id="PF00583">
    <property type="entry name" value="Acetyltransf_1"/>
    <property type="match status" value="1"/>
</dbReference>
<dbReference type="AlphaFoldDB" id="A0A9N8V2C2"/>
<evidence type="ECO:0000256" key="2">
    <source>
        <dbReference type="ARBA" id="ARBA00004496"/>
    </source>
</evidence>
<dbReference type="SUPFAM" id="SSF55729">
    <property type="entry name" value="Acyl-CoA N-acyltransferases (Nat)"/>
    <property type="match status" value="1"/>
</dbReference>
<keyword evidence="7" id="KW-0808">Transferase</keyword>
<keyword evidence="15" id="KW-1185">Reference proteome</keyword>
<evidence type="ECO:0000256" key="8">
    <source>
        <dbReference type="ARBA" id="ARBA00023242"/>
    </source>
</evidence>
<dbReference type="Gene3D" id="3.40.630.30">
    <property type="match status" value="1"/>
</dbReference>
<comment type="caution">
    <text evidence="14">The sequence shown here is derived from an EMBL/GenBank/DDBJ whole genome shotgun (WGS) entry which is preliminary data.</text>
</comment>
<sequence>MEHKKSLVDIASEETNVLGFLGPVEYKYDEEFIVTIESYPISNLPNDLAQWTFNLVKRNVREFYKKSNDGWNPREKLDEMREPHARYLIARRKNDNTKEQDASKGQQQDCEQKLRKDEHARGKGLGTFLMRTMEDLGRRWKMKKSMLTIFKANTKALNFYYKHLGYEIDGISPSLYLDPKEAEEYDYEILSKDL</sequence>
<evidence type="ECO:0000256" key="9">
    <source>
        <dbReference type="ARBA" id="ARBA00023315"/>
    </source>
</evidence>
<keyword evidence="9" id="KW-0012">Acyltransferase</keyword>
<evidence type="ECO:0000256" key="1">
    <source>
        <dbReference type="ARBA" id="ARBA00004123"/>
    </source>
</evidence>
<comment type="subcellular location">
    <subcellularLocation>
        <location evidence="2">Cytoplasm</location>
    </subcellularLocation>
    <subcellularLocation>
        <location evidence="1">Nucleus</location>
    </subcellularLocation>
</comment>
<evidence type="ECO:0000256" key="11">
    <source>
        <dbReference type="ARBA" id="ARBA00049524"/>
    </source>
</evidence>
<name>A0A9N8V2C2_9GLOM</name>
<evidence type="ECO:0000256" key="6">
    <source>
        <dbReference type="ARBA" id="ARBA00022490"/>
    </source>
</evidence>
<feature type="compositionally biased region" description="Basic and acidic residues" evidence="12">
    <location>
        <begin position="92"/>
        <end position="102"/>
    </location>
</feature>
<feature type="domain" description="N-acetyltransferase" evidence="13">
    <location>
        <begin position="39"/>
        <end position="192"/>
    </location>
</feature>
<dbReference type="OrthoDB" id="424551at2759"/>
<dbReference type="PANTHER" id="PTHR20531">
    <property type="entry name" value="N-ALPHA-ACETYLTRANSFERASE 40"/>
    <property type="match status" value="1"/>
</dbReference>
<feature type="region of interest" description="Disordered" evidence="12">
    <location>
        <begin position="91"/>
        <end position="118"/>
    </location>
</feature>
<keyword evidence="8" id="KW-0539">Nucleus</keyword>
<dbReference type="CDD" id="cd04301">
    <property type="entry name" value="NAT_SF"/>
    <property type="match status" value="1"/>
</dbReference>
<comment type="catalytic activity">
    <reaction evidence="11">
        <text>N-terminal L-seryl-[histone H4] + acetyl-CoA = N-terminal N(alpha)-acetyl-L-seryl-[histone H4] + CoA + H(+)</text>
        <dbReference type="Rhea" id="RHEA:50596"/>
        <dbReference type="Rhea" id="RHEA-COMP:12740"/>
        <dbReference type="Rhea" id="RHEA-COMP:12743"/>
        <dbReference type="ChEBI" id="CHEBI:15378"/>
        <dbReference type="ChEBI" id="CHEBI:57287"/>
        <dbReference type="ChEBI" id="CHEBI:57288"/>
        <dbReference type="ChEBI" id="CHEBI:64738"/>
        <dbReference type="ChEBI" id="CHEBI:83690"/>
        <dbReference type="EC" id="2.3.1.257"/>
    </reaction>
</comment>
<dbReference type="PANTHER" id="PTHR20531:SF1">
    <property type="entry name" value="N-ALPHA-ACETYLTRANSFERASE 40"/>
    <property type="match status" value="1"/>
</dbReference>
<accession>A0A9N8V2C2</accession>
<organism evidence="14 15">
    <name type="scientific">Ambispora leptoticha</name>
    <dbReference type="NCBI Taxonomy" id="144679"/>
    <lineage>
        <taxon>Eukaryota</taxon>
        <taxon>Fungi</taxon>
        <taxon>Fungi incertae sedis</taxon>
        <taxon>Mucoromycota</taxon>
        <taxon>Glomeromycotina</taxon>
        <taxon>Glomeromycetes</taxon>
        <taxon>Archaeosporales</taxon>
        <taxon>Ambisporaceae</taxon>
        <taxon>Ambispora</taxon>
    </lineage>
</organism>